<dbReference type="Proteomes" id="UP001190700">
    <property type="component" value="Unassembled WGS sequence"/>
</dbReference>
<dbReference type="SUPFAM" id="SSF82185">
    <property type="entry name" value="Histone H3 K4-specific methyltransferase SET7/9 N-terminal domain"/>
    <property type="match status" value="1"/>
</dbReference>
<keyword evidence="1" id="KW-0677">Repeat</keyword>
<dbReference type="PANTHER" id="PTHR23084:SF179">
    <property type="entry name" value="OS10G0565000 PROTEIN"/>
    <property type="match status" value="1"/>
</dbReference>
<dbReference type="PANTHER" id="PTHR23084">
    <property type="entry name" value="PHOSPHATIDYLINOSITOL-4-PHOSPHATE 5-KINASE RELATED"/>
    <property type="match status" value="1"/>
</dbReference>
<evidence type="ECO:0000256" key="2">
    <source>
        <dbReference type="SAM" id="MobiDB-lite"/>
    </source>
</evidence>
<reference evidence="3 4" key="1">
    <citation type="journal article" date="2015" name="Genome Biol. Evol.">
        <title>Comparative Genomics of a Bacterivorous Green Alga Reveals Evolutionary Causalities and Consequences of Phago-Mixotrophic Mode of Nutrition.</title>
        <authorList>
            <person name="Burns J.A."/>
            <person name="Paasch A."/>
            <person name="Narechania A."/>
            <person name="Kim E."/>
        </authorList>
    </citation>
    <scope>NUCLEOTIDE SEQUENCE [LARGE SCALE GENOMIC DNA]</scope>
    <source>
        <strain evidence="3 4">PLY_AMNH</strain>
    </source>
</reference>
<dbReference type="Pfam" id="PF02493">
    <property type="entry name" value="MORN"/>
    <property type="match status" value="6"/>
</dbReference>
<feature type="region of interest" description="Disordered" evidence="2">
    <location>
        <begin position="278"/>
        <end position="406"/>
    </location>
</feature>
<dbReference type="InterPro" id="IPR003409">
    <property type="entry name" value="MORN"/>
</dbReference>
<organism evidence="3 4">
    <name type="scientific">Cymbomonas tetramitiformis</name>
    <dbReference type="NCBI Taxonomy" id="36881"/>
    <lineage>
        <taxon>Eukaryota</taxon>
        <taxon>Viridiplantae</taxon>
        <taxon>Chlorophyta</taxon>
        <taxon>Pyramimonadophyceae</taxon>
        <taxon>Pyramimonadales</taxon>
        <taxon>Pyramimonadaceae</taxon>
        <taxon>Cymbomonas</taxon>
    </lineage>
</organism>
<dbReference type="SMART" id="SM00698">
    <property type="entry name" value="MORN"/>
    <property type="match status" value="6"/>
</dbReference>
<sequence>MSDFQVADDEELEPEVEIRHLKALRQKRVDFLKKRNNEYTTKVDQPRLTNYTSLSFTGYTIYTFPDGMVYSGQWTNGMRVGLGVQVWKDGSSFRGQFAGDKINGTGLYTYSTNNTYIGDFVDNKREGVGKYIWASSGEWYIGEWQDDLRSGVGTHYWDDGALYQGRWKNGSQDGYGFFTWPDGRIYAGGVQKGKRHGLGVITNLRGEELPSKWNQGVPIANLSFTASVAFVKAASILASNEARILYSVAPIIFIHANTQAKDAQDMVTRWKDVIQQHPQPVDKIRKPTPIADVPRGKKGKAALEKDEEKEKKTSDKPVAGQEPEVEPDAAVTASAEGPVDGNDAPPNEETAGGNEEGNEDNGGANSVSKEEREMDAQSNHSRSSINTRKTGEEYSEYTESEYFDDGEMSDYTASSIRIADSTAVPTRPCLGETDLGEDNDSAGDELAEQVGLVKEDSDVLDTAGPKIESVSAPFHKPLVWK</sequence>
<dbReference type="EMBL" id="LGRX02035784">
    <property type="protein sequence ID" value="KAK3233182.1"/>
    <property type="molecule type" value="Genomic_DNA"/>
</dbReference>
<protein>
    <recommendedName>
        <fullName evidence="5">MORN repeat protein</fullName>
    </recommendedName>
</protein>
<feature type="compositionally biased region" description="Acidic residues" evidence="2">
    <location>
        <begin position="434"/>
        <end position="446"/>
    </location>
</feature>
<accession>A0AAE0EMH7</accession>
<dbReference type="GO" id="GO:0016020">
    <property type="term" value="C:membrane"/>
    <property type="evidence" value="ECO:0007669"/>
    <property type="project" value="UniProtKB-ARBA"/>
</dbReference>
<dbReference type="Gene3D" id="2.20.110.10">
    <property type="entry name" value="Histone H3 K4-specific methyltransferase SET7/9 N-terminal domain"/>
    <property type="match status" value="3"/>
</dbReference>
<evidence type="ECO:0000313" key="4">
    <source>
        <dbReference type="Proteomes" id="UP001190700"/>
    </source>
</evidence>
<feature type="compositionally biased region" description="Basic and acidic residues" evidence="2">
    <location>
        <begin position="301"/>
        <end position="315"/>
    </location>
</feature>
<proteinExistence type="predicted"/>
<dbReference type="AlphaFoldDB" id="A0AAE0EMH7"/>
<evidence type="ECO:0000313" key="3">
    <source>
        <dbReference type="EMBL" id="KAK3233182.1"/>
    </source>
</evidence>
<name>A0AAE0EMH7_9CHLO</name>
<keyword evidence="4" id="KW-1185">Reference proteome</keyword>
<comment type="caution">
    <text evidence="3">The sequence shown here is derived from an EMBL/GenBank/DDBJ whole genome shotgun (WGS) entry which is preliminary data.</text>
</comment>
<evidence type="ECO:0008006" key="5">
    <source>
        <dbReference type="Google" id="ProtNLM"/>
    </source>
</evidence>
<feature type="compositionally biased region" description="Polar residues" evidence="2">
    <location>
        <begin position="376"/>
        <end position="388"/>
    </location>
</feature>
<gene>
    <name evidence="3" type="ORF">CYMTET_56509</name>
</gene>
<evidence type="ECO:0000256" key="1">
    <source>
        <dbReference type="ARBA" id="ARBA00022737"/>
    </source>
</evidence>
<feature type="region of interest" description="Disordered" evidence="2">
    <location>
        <begin position="425"/>
        <end position="446"/>
    </location>
</feature>
<feature type="compositionally biased region" description="Acidic residues" evidence="2">
    <location>
        <begin position="393"/>
        <end position="406"/>
    </location>
</feature>